<evidence type="ECO:0000313" key="2">
    <source>
        <dbReference type="Proteomes" id="UP001156682"/>
    </source>
</evidence>
<keyword evidence="2" id="KW-1185">Reference proteome</keyword>
<accession>A0ABQ5ZVB8</accession>
<dbReference type="EMBL" id="BSOR01000008">
    <property type="protein sequence ID" value="GLR62968.1"/>
    <property type="molecule type" value="Genomic_DNA"/>
</dbReference>
<evidence type="ECO:0000313" key="1">
    <source>
        <dbReference type="EMBL" id="GLR62968.1"/>
    </source>
</evidence>
<protein>
    <recommendedName>
        <fullName evidence="3">HNH endonuclease</fullName>
    </recommendedName>
</protein>
<reference evidence="2" key="1">
    <citation type="journal article" date="2019" name="Int. J. Syst. Evol. Microbiol.">
        <title>The Global Catalogue of Microorganisms (GCM) 10K type strain sequencing project: providing services to taxonomists for standard genome sequencing and annotation.</title>
        <authorList>
            <consortium name="The Broad Institute Genomics Platform"/>
            <consortium name="The Broad Institute Genome Sequencing Center for Infectious Disease"/>
            <person name="Wu L."/>
            <person name="Ma J."/>
        </authorList>
    </citation>
    <scope>NUCLEOTIDE SEQUENCE [LARGE SCALE GENOMIC DNA]</scope>
    <source>
        <strain evidence="2">NBRC 100033</strain>
    </source>
</reference>
<organism evidence="1 2">
    <name type="scientific">Marinospirillum insulare</name>
    <dbReference type="NCBI Taxonomy" id="217169"/>
    <lineage>
        <taxon>Bacteria</taxon>
        <taxon>Pseudomonadati</taxon>
        <taxon>Pseudomonadota</taxon>
        <taxon>Gammaproteobacteria</taxon>
        <taxon>Oceanospirillales</taxon>
        <taxon>Oceanospirillaceae</taxon>
        <taxon>Marinospirillum</taxon>
    </lineage>
</organism>
<evidence type="ECO:0008006" key="3">
    <source>
        <dbReference type="Google" id="ProtNLM"/>
    </source>
</evidence>
<name>A0ABQ5ZVB8_9GAMM</name>
<gene>
    <name evidence="1" type="ORF">GCM10007878_04030</name>
</gene>
<proteinExistence type="predicted"/>
<sequence length="173" mass="20031">MKLPNFTEFEPFKQLRLSMGARKAGHFELFNPDKHLTGKERSELDQQGKLLPLHRLKYYADTTWGLKNTRVAIYLESASDYHLAQCKVTQAWEVNTSVWVSTRRTGNLPLGAHLASSRQVCADCLQLLNYKGFDLQKNRKIAYSKNLIQNFSREEFFRIYTLYPVQGLAEKLA</sequence>
<comment type="caution">
    <text evidence="1">The sequence shown here is derived from an EMBL/GenBank/DDBJ whole genome shotgun (WGS) entry which is preliminary data.</text>
</comment>
<dbReference type="Proteomes" id="UP001156682">
    <property type="component" value="Unassembled WGS sequence"/>
</dbReference>
<dbReference type="RefSeq" id="WP_027851642.1">
    <property type="nucleotide sequence ID" value="NZ_BSOR01000008.1"/>
</dbReference>